<name>A0ABU8KJ39_9HYPH</name>
<evidence type="ECO:0000259" key="1">
    <source>
        <dbReference type="PROSITE" id="PS51071"/>
    </source>
</evidence>
<accession>A0ABU8KJ39</accession>
<protein>
    <submittedName>
        <fullName evidence="2">Transcriptional regulator</fullName>
    </submittedName>
</protein>
<dbReference type="RefSeq" id="WP_337095044.1">
    <property type="nucleotide sequence ID" value="NZ_JAPYKO010000016.1"/>
</dbReference>
<evidence type="ECO:0000313" key="2">
    <source>
        <dbReference type="EMBL" id="MEI9404809.1"/>
    </source>
</evidence>
<reference evidence="2 3" key="1">
    <citation type="submission" date="2022-12" db="EMBL/GenBank/DDBJ databases">
        <authorList>
            <person name="Muema E."/>
        </authorList>
    </citation>
    <scope>NUCLEOTIDE SEQUENCE [LARGE SCALE GENOMIC DNA]</scope>
    <source>
        <strain evidence="3">1330</strain>
    </source>
</reference>
<dbReference type="InterPro" id="IPR047640">
    <property type="entry name" value="RpiR-like"/>
</dbReference>
<dbReference type="InterPro" id="IPR000281">
    <property type="entry name" value="HTH_RpiR"/>
</dbReference>
<dbReference type="Pfam" id="PF01418">
    <property type="entry name" value="HTH_6"/>
    <property type="match status" value="1"/>
</dbReference>
<dbReference type="Proteomes" id="UP001366503">
    <property type="component" value="Unassembled WGS sequence"/>
</dbReference>
<feature type="domain" description="HTH rpiR-type" evidence="1">
    <location>
        <begin position="21"/>
        <end position="97"/>
    </location>
</feature>
<dbReference type="Gene3D" id="1.10.10.10">
    <property type="entry name" value="Winged helix-like DNA-binding domain superfamily/Winged helix DNA-binding domain"/>
    <property type="match status" value="1"/>
</dbReference>
<sequence>MRNVEATTVAPHAYGPPPNLRTLKEDIAARRVILPGQFEKIGRYAFANPEAVAFGTSRQIAASAGASQSTVSRFVRALGFEEFGEFRDIFRSYLRDRMSKV</sequence>
<evidence type="ECO:0000313" key="3">
    <source>
        <dbReference type="Proteomes" id="UP001366503"/>
    </source>
</evidence>
<dbReference type="EMBL" id="JAPYKO010000016">
    <property type="protein sequence ID" value="MEI9404809.1"/>
    <property type="molecule type" value="Genomic_DNA"/>
</dbReference>
<dbReference type="InterPro" id="IPR036388">
    <property type="entry name" value="WH-like_DNA-bd_sf"/>
</dbReference>
<dbReference type="InterPro" id="IPR009057">
    <property type="entry name" value="Homeodomain-like_sf"/>
</dbReference>
<dbReference type="PROSITE" id="PS51071">
    <property type="entry name" value="HTH_RPIR"/>
    <property type="match status" value="1"/>
</dbReference>
<dbReference type="PANTHER" id="PTHR30514:SF18">
    <property type="entry name" value="RPIR-FAMILY TRANSCRIPTIONAL REGULATOR"/>
    <property type="match status" value="1"/>
</dbReference>
<dbReference type="PANTHER" id="PTHR30514">
    <property type="entry name" value="GLUCOKINASE"/>
    <property type="match status" value="1"/>
</dbReference>
<proteinExistence type="predicted"/>
<organism evidence="2 3">
    <name type="scientific">Mesorhizobium argentiipisi</name>
    <dbReference type="NCBI Taxonomy" id="3015175"/>
    <lineage>
        <taxon>Bacteria</taxon>
        <taxon>Pseudomonadati</taxon>
        <taxon>Pseudomonadota</taxon>
        <taxon>Alphaproteobacteria</taxon>
        <taxon>Hyphomicrobiales</taxon>
        <taxon>Phyllobacteriaceae</taxon>
        <taxon>Mesorhizobium</taxon>
    </lineage>
</organism>
<gene>
    <name evidence="2" type="ORF">O7A05_21980</name>
</gene>
<dbReference type="SUPFAM" id="SSF46689">
    <property type="entry name" value="Homeodomain-like"/>
    <property type="match status" value="1"/>
</dbReference>
<comment type="caution">
    <text evidence="2">The sequence shown here is derived from an EMBL/GenBank/DDBJ whole genome shotgun (WGS) entry which is preliminary data.</text>
</comment>
<keyword evidence="3" id="KW-1185">Reference proteome</keyword>